<reference evidence="5 6" key="1">
    <citation type="submission" date="2020-03" db="EMBL/GenBank/DDBJ databases">
        <title>Soil Listeria distribution.</title>
        <authorList>
            <person name="Liao J."/>
            <person name="Wiedmann M."/>
        </authorList>
    </citation>
    <scope>NUCLEOTIDE SEQUENCE [LARGE SCALE GENOMIC DNA]</scope>
    <source>
        <strain evidence="4 6">FSL L7-0051</strain>
        <strain evidence="3 5">FSL L7-1547</strain>
    </source>
</reference>
<organism evidence="3 5">
    <name type="scientific">Listeria booriae</name>
    <dbReference type="NCBI Taxonomy" id="1552123"/>
    <lineage>
        <taxon>Bacteria</taxon>
        <taxon>Bacillati</taxon>
        <taxon>Bacillota</taxon>
        <taxon>Bacilli</taxon>
        <taxon>Bacillales</taxon>
        <taxon>Listeriaceae</taxon>
        <taxon>Listeria</taxon>
    </lineage>
</organism>
<keyword evidence="1" id="KW-0732">Signal</keyword>
<sequence>MKLVKTTILTLATVSMICISIVGLNSTTTKAATTTSYDNNLTSSLITPMSIDIHN</sequence>
<gene>
    <name evidence="4" type="ORF">HCC36_06715</name>
    <name evidence="2" type="ORF">HCI99_03830</name>
    <name evidence="3" type="ORF">HCI99_04805</name>
</gene>
<accession>A0A7X0XBH5</accession>
<protein>
    <submittedName>
        <fullName evidence="3">Uncharacterized protein</fullName>
    </submittedName>
</protein>
<dbReference type="Proteomes" id="UP000543005">
    <property type="component" value="Unassembled WGS sequence"/>
</dbReference>
<feature type="chain" id="PRO_5044130488" evidence="1">
    <location>
        <begin position="32"/>
        <end position="55"/>
    </location>
</feature>
<dbReference type="EMBL" id="JAASTX010000004">
    <property type="protein sequence ID" value="MBC1490947.1"/>
    <property type="molecule type" value="Genomic_DNA"/>
</dbReference>
<evidence type="ECO:0000313" key="3">
    <source>
        <dbReference type="EMBL" id="MBC1491138.1"/>
    </source>
</evidence>
<dbReference type="Proteomes" id="UP000533953">
    <property type="component" value="Unassembled WGS sequence"/>
</dbReference>
<evidence type="ECO:0000313" key="4">
    <source>
        <dbReference type="EMBL" id="MBC2292922.1"/>
    </source>
</evidence>
<name>A0A7X0XBH5_9LIST</name>
<evidence type="ECO:0000313" key="5">
    <source>
        <dbReference type="Proteomes" id="UP000533953"/>
    </source>
</evidence>
<evidence type="ECO:0000256" key="1">
    <source>
        <dbReference type="SAM" id="SignalP"/>
    </source>
</evidence>
<evidence type="ECO:0000313" key="2">
    <source>
        <dbReference type="EMBL" id="MBC1490947.1"/>
    </source>
</evidence>
<dbReference type="RefSeq" id="WP_185416820.1">
    <property type="nucleotide sequence ID" value="NZ_JAARZR010000014.1"/>
</dbReference>
<evidence type="ECO:0000313" key="6">
    <source>
        <dbReference type="Proteomes" id="UP000543005"/>
    </source>
</evidence>
<feature type="signal peptide" evidence="1">
    <location>
        <begin position="1"/>
        <end position="31"/>
    </location>
</feature>
<dbReference type="AlphaFoldDB" id="A0A7X0XBH5"/>
<comment type="caution">
    <text evidence="3">The sequence shown here is derived from an EMBL/GenBank/DDBJ whole genome shotgun (WGS) entry which is preliminary data.</text>
</comment>
<dbReference type="EMBL" id="JAARZT010000011">
    <property type="protein sequence ID" value="MBC2292922.1"/>
    <property type="molecule type" value="Genomic_DNA"/>
</dbReference>
<proteinExistence type="predicted"/>
<dbReference type="EMBL" id="JAASTX010000004">
    <property type="protein sequence ID" value="MBC1491138.1"/>
    <property type="molecule type" value="Genomic_DNA"/>
</dbReference>